<evidence type="ECO:0000313" key="2">
    <source>
        <dbReference type="Proteomes" id="UP001327560"/>
    </source>
</evidence>
<evidence type="ECO:0000313" key="1">
    <source>
        <dbReference type="EMBL" id="WOK92371.1"/>
    </source>
</evidence>
<gene>
    <name evidence="1" type="ORF">Cni_G01062</name>
</gene>
<organism evidence="1 2">
    <name type="scientific">Canna indica</name>
    <name type="common">Indian-shot</name>
    <dbReference type="NCBI Taxonomy" id="4628"/>
    <lineage>
        <taxon>Eukaryota</taxon>
        <taxon>Viridiplantae</taxon>
        <taxon>Streptophyta</taxon>
        <taxon>Embryophyta</taxon>
        <taxon>Tracheophyta</taxon>
        <taxon>Spermatophyta</taxon>
        <taxon>Magnoliopsida</taxon>
        <taxon>Liliopsida</taxon>
        <taxon>Zingiberales</taxon>
        <taxon>Cannaceae</taxon>
        <taxon>Canna</taxon>
    </lineage>
</organism>
<keyword evidence="2" id="KW-1185">Reference proteome</keyword>
<proteinExistence type="predicted"/>
<sequence>MEVELPTVTSPPPSQSFERMAKELAVVFSTAPLAPYLPRCRSPMLRNAISQARSNPHLLFYLHMVHRLARGTRRFEPLLLIDASSEMDASSPTSSQISESLLNSFLLLTENYKLECYGCFQALY</sequence>
<dbReference type="Proteomes" id="UP001327560">
    <property type="component" value="Chromosome 1"/>
</dbReference>
<reference evidence="1 2" key="1">
    <citation type="submission" date="2023-10" db="EMBL/GenBank/DDBJ databases">
        <title>Chromosome-scale genome assembly provides insights into flower coloration mechanisms of Canna indica.</title>
        <authorList>
            <person name="Li C."/>
        </authorList>
    </citation>
    <scope>NUCLEOTIDE SEQUENCE [LARGE SCALE GENOMIC DNA]</scope>
    <source>
        <tissue evidence="1">Flower</tissue>
    </source>
</reference>
<dbReference type="AlphaFoldDB" id="A0AAQ3JMF1"/>
<name>A0AAQ3JMF1_9LILI</name>
<accession>A0AAQ3JMF1</accession>
<protein>
    <submittedName>
        <fullName evidence="1">Uncharacterized protein</fullName>
    </submittedName>
</protein>
<dbReference type="EMBL" id="CP136890">
    <property type="protein sequence ID" value="WOK92371.1"/>
    <property type="molecule type" value="Genomic_DNA"/>
</dbReference>